<dbReference type="AlphaFoldDB" id="A0ABD1SDF3"/>
<comment type="caution">
    <text evidence="1">The sequence shown here is derived from an EMBL/GenBank/DDBJ whole genome shotgun (WGS) entry which is preliminary data.</text>
</comment>
<dbReference type="Proteomes" id="UP001604336">
    <property type="component" value="Unassembled WGS sequence"/>
</dbReference>
<name>A0ABD1SDF3_9LAMI</name>
<proteinExistence type="predicted"/>
<reference evidence="2" key="1">
    <citation type="submission" date="2024-07" db="EMBL/GenBank/DDBJ databases">
        <title>Two chromosome-level genome assemblies of Korean endemic species Abeliophyllum distichum and Forsythia ovata (Oleaceae).</title>
        <authorList>
            <person name="Jang H."/>
        </authorList>
    </citation>
    <scope>NUCLEOTIDE SEQUENCE [LARGE SCALE GENOMIC DNA]</scope>
</reference>
<dbReference type="EMBL" id="JBFOLK010000007">
    <property type="protein sequence ID" value="KAL2498511.1"/>
    <property type="molecule type" value="Genomic_DNA"/>
</dbReference>
<gene>
    <name evidence="1" type="ORF">Adt_24061</name>
</gene>
<sequence length="112" mass="12568">MKSIWENDLLIRSITSVPSAYTACPNSVEDQAWYADTGASHHVTSDKNNVDEAREYTGKQKMVVSVSKLTNDNNVSVEFFPRGCVVKDLPTRRALMQEKLEDGLYQLNSLLS</sequence>
<evidence type="ECO:0000313" key="1">
    <source>
        <dbReference type="EMBL" id="KAL2498511.1"/>
    </source>
</evidence>
<evidence type="ECO:0000313" key="2">
    <source>
        <dbReference type="Proteomes" id="UP001604336"/>
    </source>
</evidence>
<protein>
    <submittedName>
        <fullName evidence="1">Retrovirus-related Pol polyprotein from transposon TNT 1-94</fullName>
    </submittedName>
</protein>
<organism evidence="1 2">
    <name type="scientific">Abeliophyllum distichum</name>
    <dbReference type="NCBI Taxonomy" id="126358"/>
    <lineage>
        <taxon>Eukaryota</taxon>
        <taxon>Viridiplantae</taxon>
        <taxon>Streptophyta</taxon>
        <taxon>Embryophyta</taxon>
        <taxon>Tracheophyta</taxon>
        <taxon>Spermatophyta</taxon>
        <taxon>Magnoliopsida</taxon>
        <taxon>eudicotyledons</taxon>
        <taxon>Gunneridae</taxon>
        <taxon>Pentapetalae</taxon>
        <taxon>asterids</taxon>
        <taxon>lamiids</taxon>
        <taxon>Lamiales</taxon>
        <taxon>Oleaceae</taxon>
        <taxon>Forsythieae</taxon>
        <taxon>Abeliophyllum</taxon>
    </lineage>
</organism>
<keyword evidence="2" id="KW-1185">Reference proteome</keyword>
<accession>A0ABD1SDF3</accession>